<comment type="similarity">
    <text evidence="3">Belongs to the FdhD family.</text>
</comment>
<dbReference type="InterPro" id="IPR003786">
    <property type="entry name" value="FdhD"/>
</dbReference>
<dbReference type="SUPFAM" id="SSF53927">
    <property type="entry name" value="Cytidine deaminase-like"/>
    <property type="match status" value="1"/>
</dbReference>
<dbReference type="GO" id="GO:0097163">
    <property type="term" value="F:sulfur carrier activity"/>
    <property type="evidence" value="ECO:0007669"/>
    <property type="project" value="UniProtKB-UniRule"/>
</dbReference>
<keyword evidence="1 3" id="KW-0963">Cytoplasm</keyword>
<dbReference type="Gene3D" id="3.10.20.10">
    <property type="match status" value="1"/>
</dbReference>
<evidence type="ECO:0000256" key="1">
    <source>
        <dbReference type="ARBA" id="ARBA00022490"/>
    </source>
</evidence>
<name>A0A511UWE6_9BACI</name>
<reference evidence="4 5" key="1">
    <citation type="submission" date="2019-07" db="EMBL/GenBank/DDBJ databases">
        <title>Whole genome shotgun sequence of Cerasibacillus quisquiliarum NBRC 102429.</title>
        <authorList>
            <person name="Hosoyama A."/>
            <person name="Uohara A."/>
            <person name="Ohji S."/>
            <person name="Ichikawa N."/>
        </authorList>
    </citation>
    <scope>NUCLEOTIDE SEQUENCE [LARGE SCALE GENOMIC DNA]</scope>
    <source>
        <strain evidence="4 5">NBRC 102429</strain>
    </source>
</reference>
<dbReference type="Gene3D" id="3.40.140.10">
    <property type="entry name" value="Cytidine Deaminase, domain 2"/>
    <property type="match status" value="1"/>
</dbReference>
<feature type="binding site" evidence="3">
    <location>
        <begin position="245"/>
        <end position="250"/>
    </location>
    <ligand>
        <name>Mo-bis(molybdopterin guanine dinucleotide)</name>
        <dbReference type="ChEBI" id="CHEBI:60539"/>
    </ligand>
</feature>
<comment type="subcellular location">
    <subcellularLocation>
        <location evidence="3">Cytoplasm</location>
    </subcellularLocation>
</comment>
<dbReference type="GO" id="GO:0016783">
    <property type="term" value="F:sulfurtransferase activity"/>
    <property type="evidence" value="ECO:0007669"/>
    <property type="project" value="InterPro"/>
</dbReference>
<dbReference type="NCBIfam" id="TIGR00129">
    <property type="entry name" value="fdhD_narQ"/>
    <property type="match status" value="1"/>
</dbReference>
<keyword evidence="5" id="KW-1185">Reference proteome</keyword>
<evidence type="ECO:0000256" key="3">
    <source>
        <dbReference type="HAMAP-Rule" id="MF_00187"/>
    </source>
</evidence>
<dbReference type="AlphaFoldDB" id="A0A511UWE6"/>
<evidence type="ECO:0000256" key="2">
    <source>
        <dbReference type="ARBA" id="ARBA00023150"/>
    </source>
</evidence>
<dbReference type="Pfam" id="PF02634">
    <property type="entry name" value="FdhD-NarQ"/>
    <property type="match status" value="1"/>
</dbReference>
<dbReference type="GO" id="GO:0006777">
    <property type="term" value="P:Mo-molybdopterin cofactor biosynthetic process"/>
    <property type="evidence" value="ECO:0007669"/>
    <property type="project" value="UniProtKB-UniRule"/>
</dbReference>
<dbReference type="InterPro" id="IPR016193">
    <property type="entry name" value="Cytidine_deaminase-like"/>
</dbReference>
<dbReference type="RefSeq" id="WP_146936714.1">
    <property type="nucleotide sequence ID" value="NZ_BJXW01000011.1"/>
</dbReference>
<dbReference type="PANTHER" id="PTHR30592">
    <property type="entry name" value="FORMATE DEHYDROGENASE"/>
    <property type="match status" value="1"/>
</dbReference>
<dbReference type="OrthoDB" id="9782042at2"/>
<feature type="active site" description="Cysteine persulfide intermediate" evidence="3">
    <location>
        <position position="107"/>
    </location>
</feature>
<dbReference type="PIRSF" id="PIRSF015626">
    <property type="entry name" value="FdhD"/>
    <property type="match status" value="1"/>
</dbReference>
<protein>
    <recommendedName>
        <fullName evidence="3">Sulfur carrier protein FdhD</fullName>
    </recommendedName>
</protein>
<evidence type="ECO:0000313" key="4">
    <source>
        <dbReference type="EMBL" id="GEN30960.1"/>
    </source>
</evidence>
<proteinExistence type="inferred from homology"/>
<sequence>MIETARKGWEIVRFEGDKPSVREEIVTAEFPLTVMLNGKEFATMVCSPTDIEDLVVGFLASEGVIRFYDEIASLSIDDRQGFAYVEVKNPPDMIQNNHSKRFIGSCCGKSRQFYFQSDVKTAKTVTSKQTITVHQCYALMDQLQQKSVQFKETGGVHNAAVSTVDDILTMRTDIGRHNALDKVYGDILRQRMPLKDKVIIFSGRISSEVLLKVSKMGIGILISKSAPTDLALQLADDLGITAIGFVRHHKMNIYTHQERVVEVNESNLYTSESTTCKSWNN</sequence>
<evidence type="ECO:0000313" key="5">
    <source>
        <dbReference type="Proteomes" id="UP000321491"/>
    </source>
</evidence>
<dbReference type="GO" id="GO:0005737">
    <property type="term" value="C:cytoplasm"/>
    <property type="evidence" value="ECO:0007669"/>
    <property type="project" value="UniProtKB-SubCell"/>
</dbReference>
<dbReference type="Proteomes" id="UP000321491">
    <property type="component" value="Unassembled WGS sequence"/>
</dbReference>
<gene>
    <name evidence="4" type="primary">fdhD_2</name>
    <name evidence="3" type="synonym">fdhD</name>
    <name evidence="4" type="ORF">CQU01_11980</name>
</gene>
<dbReference type="EMBL" id="BJXW01000011">
    <property type="protein sequence ID" value="GEN30960.1"/>
    <property type="molecule type" value="Genomic_DNA"/>
</dbReference>
<comment type="caution">
    <text evidence="4">The sequence shown here is derived from an EMBL/GenBank/DDBJ whole genome shotgun (WGS) entry which is preliminary data.</text>
</comment>
<organism evidence="4 5">
    <name type="scientific">Cerasibacillus quisquiliarum</name>
    <dbReference type="NCBI Taxonomy" id="227865"/>
    <lineage>
        <taxon>Bacteria</taxon>
        <taxon>Bacillati</taxon>
        <taxon>Bacillota</taxon>
        <taxon>Bacilli</taxon>
        <taxon>Bacillales</taxon>
        <taxon>Bacillaceae</taxon>
        <taxon>Cerasibacillus</taxon>
    </lineage>
</organism>
<dbReference type="PANTHER" id="PTHR30592:SF1">
    <property type="entry name" value="SULFUR CARRIER PROTEIN FDHD"/>
    <property type="match status" value="1"/>
</dbReference>
<keyword evidence="4" id="KW-0808">Transferase</keyword>
<keyword evidence="2 3" id="KW-0501">Molybdenum cofactor biosynthesis</keyword>
<dbReference type="HAMAP" id="MF_00187">
    <property type="entry name" value="FdhD"/>
    <property type="match status" value="1"/>
</dbReference>
<comment type="function">
    <text evidence="3">Required for formate dehydrogenase (FDH) activity. Acts as a sulfur carrier protein that transfers sulfur from IscS to the molybdenum cofactor prior to its insertion into FDH.</text>
</comment>
<accession>A0A511UWE6</accession>